<name>A0AAN8W889_9MAGN</name>
<proteinExistence type="predicted"/>
<organism evidence="1 2">
    <name type="scientific">Dillenia turbinata</name>
    <dbReference type="NCBI Taxonomy" id="194707"/>
    <lineage>
        <taxon>Eukaryota</taxon>
        <taxon>Viridiplantae</taxon>
        <taxon>Streptophyta</taxon>
        <taxon>Embryophyta</taxon>
        <taxon>Tracheophyta</taxon>
        <taxon>Spermatophyta</taxon>
        <taxon>Magnoliopsida</taxon>
        <taxon>eudicotyledons</taxon>
        <taxon>Gunneridae</taxon>
        <taxon>Pentapetalae</taxon>
        <taxon>Dilleniales</taxon>
        <taxon>Dilleniaceae</taxon>
        <taxon>Dillenia</taxon>
    </lineage>
</organism>
<dbReference type="EMBL" id="JBAMMX010000001">
    <property type="protein sequence ID" value="KAK6947035.1"/>
    <property type="molecule type" value="Genomic_DNA"/>
</dbReference>
<dbReference type="Proteomes" id="UP001370490">
    <property type="component" value="Unassembled WGS sequence"/>
</dbReference>
<reference evidence="1 2" key="1">
    <citation type="submission" date="2023-12" db="EMBL/GenBank/DDBJ databases">
        <title>A high-quality genome assembly for Dillenia turbinata (Dilleniales).</title>
        <authorList>
            <person name="Chanderbali A."/>
        </authorList>
    </citation>
    <scope>NUCLEOTIDE SEQUENCE [LARGE SCALE GENOMIC DNA]</scope>
    <source>
        <strain evidence="1">LSX21</strain>
        <tissue evidence="1">Leaf</tissue>
    </source>
</reference>
<gene>
    <name evidence="1" type="ORF">RJ641_000508</name>
</gene>
<evidence type="ECO:0008006" key="3">
    <source>
        <dbReference type="Google" id="ProtNLM"/>
    </source>
</evidence>
<dbReference type="AlphaFoldDB" id="A0AAN8W889"/>
<dbReference type="PANTHER" id="PTHR36809:SF1">
    <property type="entry name" value="TRANSMEMBRANE PROTEIN"/>
    <property type="match status" value="1"/>
</dbReference>
<sequence length="129" mass="13954">MGCWTCSAALTNSSIIKASFSPNPTVNLIPTNITRIRGRRLVLPRAIDDISAAADPAQVQVTWQIVAGAVAGVTPFVVAAIEFSKRIVAQKRCSACGGSGLVQRENYYFRCPSCGGFLPWQSWKRFFSG</sequence>
<keyword evidence="2" id="KW-1185">Reference proteome</keyword>
<comment type="caution">
    <text evidence="1">The sequence shown here is derived from an EMBL/GenBank/DDBJ whole genome shotgun (WGS) entry which is preliminary data.</text>
</comment>
<evidence type="ECO:0000313" key="1">
    <source>
        <dbReference type="EMBL" id="KAK6947035.1"/>
    </source>
</evidence>
<dbReference type="PANTHER" id="PTHR36809">
    <property type="entry name" value="TRANSMEMBRANE PROTEIN"/>
    <property type="match status" value="1"/>
</dbReference>
<protein>
    <recommendedName>
        <fullName evidence="3">Viral late gene transcription factor 3 zinc ribbon domain-containing protein</fullName>
    </recommendedName>
</protein>
<accession>A0AAN8W889</accession>
<evidence type="ECO:0000313" key="2">
    <source>
        <dbReference type="Proteomes" id="UP001370490"/>
    </source>
</evidence>